<reference evidence="4" key="1">
    <citation type="submission" date="2020-10" db="EMBL/GenBank/DDBJ databases">
        <authorList>
            <person name="Gilroy R."/>
        </authorList>
    </citation>
    <scope>NUCLEOTIDE SEQUENCE</scope>
    <source>
        <strain evidence="4">6919</strain>
    </source>
</reference>
<comment type="similarity">
    <text evidence="1">Belongs to the CapA family.</text>
</comment>
<evidence type="ECO:0000313" key="5">
    <source>
        <dbReference type="Proteomes" id="UP000823598"/>
    </source>
</evidence>
<dbReference type="InterPro" id="IPR029052">
    <property type="entry name" value="Metallo-depent_PP-like"/>
</dbReference>
<sequence>MMHALFCLLSLLQYLTAVNDVTLVFAGDAMQHDRQIAAARKDGIYDYSACFVNIADYVSNADYAVVNLECSLGGKPYTGYPCFSAPDSFAEALRDAGFDLFLHANNHCLDRRDAGLVRTLDVLDNLGIPHIGTYRSQSERDSVSPFIATVKGMKIAFLNYTYGTNGIVARKNVVVDYIDKKKISADISKARLLGAELIVACMHWGVEYKLLQNKLQEDLVDFLEKEGVDLIIGGHPHVVQPMELRKNAYSNKNVLVAYSLGNFISAMRTADTRGGVMLRVVVGRCKGEPYVKGADYKLVFVNPPSSQNDNFQIVTDKERVLLNQSAKRLFDSFMERAENVFRKYNVGISEEVDILVPEMGEAVAE</sequence>
<dbReference type="PANTHER" id="PTHR33393">
    <property type="entry name" value="POLYGLUTAMINE SYNTHESIS ACCESSORY PROTEIN RV0574C-RELATED"/>
    <property type="match status" value="1"/>
</dbReference>
<dbReference type="CDD" id="cd07381">
    <property type="entry name" value="MPP_CapA"/>
    <property type="match status" value="1"/>
</dbReference>
<evidence type="ECO:0000259" key="3">
    <source>
        <dbReference type="SMART" id="SM00854"/>
    </source>
</evidence>
<dbReference type="AlphaFoldDB" id="A0A9D9NJX5"/>
<dbReference type="InterPro" id="IPR052169">
    <property type="entry name" value="CW_Biosynth-Accessory"/>
</dbReference>
<organism evidence="4 5">
    <name type="scientific">Candidatus Limisoma faecipullorum</name>
    <dbReference type="NCBI Taxonomy" id="2840854"/>
    <lineage>
        <taxon>Bacteria</taxon>
        <taxon>Pseudomonadati</taxon>
        <taxon>Bacteroidota</taxon>
        <taxon>Bacteroidia</taxon>
        <taxon>Bacteroidales</taxon>
        <taxon>Candidatus Limisoma</taxon>
    </lineage>
</organism>
<dbReference type="EMBL" id="JADIMC010000047">
    <property type="protein sequence ID" value="MBO8476150.1"/>
    <property type="molecule type" value="Genomic_DNA"/>
</dbReference>
<evidence type="ECO:0000256" key="1">
    <source>
        <dbReference type="ARBA" id="ARBA00005662"/>
    </source>
</evidence>
<dbReference type="Pfam" id="PF09587">
    <property type="entry name" value="PGA_cap"/>
    <property type="match status" value="1"/>
</dbReference>
<gene>
    <name evidence="4" type="ORF">IAB88_04070</name>
</gene>
<dbReference type="SMART" id="SM00854">
    <property type="entry name" value="PGA_cap"/>
    <property type="match status" value="1"/>
</dbReference>
<proteinExistence type="inferred from homology"/>
<dbReference type="Gene3D" id="3.60.21.10">
    <property type="match status" value="1"/>
</dbReference>
<dbReference type="Proteomes" id="UP000823598">
    <property type="component" value="Unassembled WGS sequence"/>
</dbReference>
<evidence type="ECO:0000256" key="2">
    <source>
        <dbReference type="SAM" id="SignalP"/>
    </source>
</evidence>
<feature type="domain" description="Capsule synthesis protein CapA" evidence="3">
    <location>
        <begin position="22"/>
        <end position="267"/>
    </location>
</feature>
<feature type="chain" id="PRO_5039112150" evidence="2">
    <location>
        <begin position="20"/>
        <end position="365"/>
    </location>
</feature>
<dbReference type="PANTHER" id="PTHR33393:SF12">
    <property type="entry name" value="CAPSULE BIOSYNTHESIS PROTEIN CAPA"/>
    <property type="match status" value="1"/>
</dbReference>
<accession>A0A9D9NJX5</accession>
<evidence type="ECO:0000313" key="4">
    <source>
        <dbReference type="EMBL" id="MBO8476150.1"/>
    </source>
</evidence>
<feature type="signal peptide" evidence="2">
    <location>
        <begin position="1"/>
        <end position="19"/>
    </location>
</feature>
<keyword evidence="2" id="KW-0732">Signal</keyword>
<dbReference type="SUPFAM" id="SSF56300">
    <property type="entry name" value="Metallo-dependent phosphatases"/>
    <property type="match status" value="1"/>
</dbReference>
<protein>
    <submittedName>
        <fullName evidence="4">CapA family protein</fullName>
    </submittedName>
</protein>
<reference evidence="4" key="2">
    <citation type="journal article" date="2021" name="PeerJ">
        <title>Extensive microbial diversity within the chicken gut microbiome revealed by metagenomics and culture.</title>
        <authorList>
            <person name="Gilroy R."/>
            <person name="Ravi A."/>
            <person name="Getino M."/>
            <person name="Pursley I."/>
            <person name="Horton D.L."/>
            <person name="Alikhan N.F."/>
            <person name="Baker D."/>
            <person name="Gharbi K."/>
            <person name="Hall N."/>
            <person name="Watson M."/>
            <person name="Adriaenssens E.M."/>
            <person name="Foster-Nyarko E."/>
            <person name="Jarju S."/>
            <person name="Secka A."/>
            <person name="Antonio M."/>
            <person name="Oren A."/>
            <person name="Chaudhuri R.R."/>
            <person name="La Ragione R."/>
            <person name="Hildebrand F."/>
            <person name="Pallen M.J."/>
        </authorList>
    </citation>
    <scope>NUCLEOTIDE SEQUENCE</scope>
    <source>
        <strain evidence="4">6919</strain>
    </source>
</reference>
<comment type="caution">
    <text evidence="4">The sequence shown here is derived from an EMBL/GenBank/DDBJ whole genome shotgun (WGS) entry which is preliminary data.</text>
</comment>
<dbReference type="InterPro" id="IPR019079">
    <property type="entry name" value="Capsule_synth_CapA"/>
</dbReference>
<name>A0A9D9NJX5_9BACT</name>